<dbReference type="KEGG" id="ska:CP970_22195"/>
<proteinExistence type="predicted"/>
<feature type="region of interest" description="Disordered" evidence="1">
    <location>
        <begin position="1"/>
        <end position="119"/>
    </location>
</feature>
<sequence length="119" mass="12689">MCPRSAPRRRGLCPPFPKLSASLEQGRPHSPCGTSAHSGGPPPARSRHPGLRGRGGMSARSTGGHVPRCPKCGKALGRRGRTYRRGPAPQPKPRRVAPTGRIPRRGAPQCQPSKDPAPW</sequence>
<dbReference type="EMBL" id="CP023699">
    <property type="protein sequence ID" value="QEU93274.1"/>
    <property type="molecule type" value="Genomic_DNA"/>
</dbReference>
<keyword evidence="3" id="KW-1185">Reference proteome</keyword>
<name>A0A5J6GFE2_STRKN</name>
<accession>A0A5J6GFE2</accession>
<evidence type="ECO:0000313" key="3">
    <source>
        <dbReference type="Proteomes" id="UP000325529"/>
    </source>
</evidence>
<organism evidence="2 3">
    <name type="scientific">Streptomyces kanamyceticus</name>
    <dbReference type="NCBI Taxonomy" id="1967"/>
    <lineage>
        <taxon>Bacteria</taxon>
        <taxon>Bacillati</taxon>
        <taxon>Actinomycetota</taxon>
        <taxon>Actinomycetes</taxon>
        <taxon>Kitasatosporales</taxon>
        <taxon>Streptomycetaceae</taxon>
        <taxon>Streptomyces</taxon>
    </lineage>
</organism>
<reference evidence="2 3" key="1">
    <citation type="submission" date="2017-09" db="EMBL/GenBank/DDBJ databases">
        <authorList>
            <person name="Lee N."/>
            <person name="Cho B.-K."/>
        </authorList>
    </citation>
    <scope>NUCLEOTIDE SEQUENCE [LARGE SCALE GENOMIC DNA]</scope>
    <source>
        <strain evidence="2 3">ATCC 12853</strain>
    </source>
</reference>
<protein>
    <submittedName>
        <fullName evidence="2">Uncharacterized protein</fullName>
    </submittedName>
</protein>
<feature type="compositionally biased region" description="Basic residues" evidence="1">
    <location>
        <begin position="1"/>
        <end position="11"/>
    </location>
</feature>
<evidence type="ECO:0000256" key="1">
    <source>
        <dbReference type="SAM" id="MobiDB-lite"/>
    </source>
</evidence>
<dbReference type="AlphaFoldDB" id="A0A5J6GFE2"/>
<dbReference type="Proteomes" id="UP000325529">
    <property type="component" value="Chromosome"/>
</dbReference>
<gene>
    <name evidence="2" type="ORF">CP970_22195</name>
</gene>
<evidence type="ECO:0000313" key="2">
    <source>
        <dbReference type="EMBL" id="QEU93274.1"/>
    </source>
</evidence>